<evidence type="ECO:0000313" key="3">
    <source>
        <dbReference type="Proteomes" id="UP001642484"/>
    </source>
</evidence>
<keyword evidence="3" id="KW-1185">Reference proteome</keyword>
<feature type="region of interest" description="Disordered" evidence="1">
    <location>
        <begin position="98"/>
        <end position="128"/>
    </location>
</feature>
<gene>
    <name evidence="2" type="ORF">CCMP2556_LOCUS21738</name>
</gene>
<comment type="caution">
    <text evidence="2">The sequence shown here is derived from an EMBL/GenBank/DDBJ whole genome shotgun (WGS) entry which is preliminary data.</text>
</comment>
<accession>A0ABP0LN15</accession>
<name>A0ABP0LN15_9DINO</name>
<feature type="compositionally biased region" description="Polar residues" evidence="1">
    <location>
        <begin position="112"/>
        <end position="128"/>
    </location>
</feature>
<evidence type="ECO:0000256" key="1">
    <source>
        <dbReference type="SAM" id="MobiDB-lite"/>
    </source>
</evidence>
<protein>
    <submittedName>
        <fullName evidence="2">Uncharacterized protein</fullName>
    </submittedName>
</protein>
<reference evidence="2 3" key="1">
    <citation type="submission" date="2024-02" db="EMBL/GenBank/DDBJ databases">
        <authorList>
            <person name="Chen Y."/>
            <person name="Shah S."/>
            <person name="Dougan E. K."/>
            <person name="Thang M."/>
            <person name="Chan C."/>
        </authorList>
    </citation>
    <scope>NUCLEOTIDE SEQUENCE [LARGE SCALE GENOMIC DNA]</scope>
</reference>
<sequence length="128" mass="13899">MLPTARQAAPVIIPGSGEREQSGAYSPWQNEQPSFAAWALAPTTDARMTSTEVVAPGSWDVATQTAQRVLLLTELQQKLLDLQMVQNSIEQVQAQMLAQSKMDQARGPSRAPTIQTPQQQDVPAATSR</sequence>
<feature type="region of interest" description="Disordered" evidence="1">
    <location>
        <begin position="1"/>
        <end position="28"/>
    </location>
</feature>
<organism evidence="2 3">
    <name type="scientific">Durusdinium trenchii</name>
    <dbReference type="NCBI Taxonomy" id="1381693"/>
    <lineage>
        <taxon>Eukaryota</taxon>
        <taxon>Sar</taxon>
        <taxon>Alveolata</taxon>
        <taxon>Dinophyceae</taxon>
        <taxon>Suessiales</taxon>
        <taxon>Symbiodiniaceae</taxon>
        <taxon>Durusdinium</taxon>
    </lineage>
</organism>
<evidence type="ECO:0000313" key="2">
    <source>
        <dbReference type="EMBL" id="CAK9040343.1"/>
    </source>
</evidence>
<dbReference type="EMBL" id="CAXAMN010013324">
    <property type="protein sequence ID" value="CAK9040343.1"/>
    <property type="molecule type" value="Genomic_DNA"/>
</dbReference>
<dbReference type="Proteomes" id="UP001642484">
    <property type="component" value="Unassembled WGS sequence"/>
</dbReference>
<proteinExistence type="predicted"/>